<dbReference type="InterPro" id="IPR024478">
    <property type="entry name" value="HlyB_4HB_MCP"/>
</dbReference>
<dbReference type="SUPFAM" id="SSF58104">
    <property type="entry name" value="Methyl-accepting chemotaxis protein (MCP) signaling domain"/>
    <property type="match status" value="1"/>
</dbReference>
<dbReference type="Pfam" id="PF12729">
    <property type="entry name" value="4HB_MCP_1"/>
    <property type="match status" value="1"/>
</dbReference>
<dbReference type="GO" id="GO:0007165">
    <property type="term" value="P:signal transduction"/>
    <property type="evidence" value="ECO:0007669"/>
    <property type="project" value="UniProtKB-KW"/>
</dbReference>
<evidence type="ECO:0000313" key="8">
    <source>
        <dbReference type="EMBL" id="CAL63369.1"/>
    </source>
</evidence>
<keyword evidence="6" id="KW-1133">Transmembrane helix</keyword>
<dbReference type="PANTHER" id="PTHR43531:SF14">
    <property type="entry name" value="METHYL-ACCEPTING CHEMOTAXIS PROTEIN I-RELATED"/>
    <property type="match status" value="1"/>
</dbReference>
<feature type="transmembrane region" description="Helical" evidence="6">
    <location>
        <begin position="192"/>
        <end position="212"/>
    </location>
</feature>
<dbReference type="Gene3D" id="1.10.287.950">
    <property type="entry name" value="Methyl-accepting chemotaxis protein"/>
    <property type="match status" value="1"/>
</dbReference>
<evidence type="ECO:0000256" key="2">
    <source>
        <dbReference type="ARBA" id="ARBA00022481"/>
    </source>
</evidence>
<evidence type="ECO:0000256" key="1">
    <source>
        <dbReference type="ARBA" id="ARBA00004370"/>
    </source>
</evidence>
<dbReference type="InterPro" id="IPR004090">
    <property type="entry name" value="Chemotax_Me-accpt_rcpt"/>
</dbReference>
<protein>
    <submittedName>
        <fullName evidence="8">Methyl-accepting chemotaxis protein</fullName>
    </submittedName>
</protein>
<dbReference type="GO" id="GO:0006935">
    <property type="term" value="P:chemotaxis"/>
    <property type="evidence" value="ECO:0007669"/>
    <property type="project" value="InterPro"/>
</dbReference>
<gene>
    <name evidence="8" type="ordered locus">HEAR3262</name>
</gene>
<evidence type="ECO:0000256" key="3">
    <source>
        <dbReference type="ARBA" id="ARBA00029447"/>
    </source>
</evidence>
<evidence type="ECO:0000259" key="7">
    <source>
        <dbReference type="PROSITE" id="PS50111"/>
    </source>
</evidence>
<keyword evidence="6" id="KW-0472">Membrane</keyword>
<dbReference type="FunFam" id="1.10.287.950:FF:000001">
    <property type="entry name" value="Methyl-accepting chemotaxis sensory transducer"/>
    <property type="match status" value="1"/>
</dbReference>
<keyword evidence="4" id="KW-0807">Transducer</keyword>
<dbReference type="InterPro" id="IPR004089">
    <property type="entry name" value="MCPsignal_dom"/>
</dbReference>
<reference evidence="8 9" key="1">
    <citation type="journal article" date="2007" name="PLoS Genet.">
        <title>A tale of two oxidation states: bacterial colonization of arsenic-rich environments.</title>
        <authorList>
            <person name="Muller D."/>
            <person name="Medigue C."/>
            <person name="Koechler S."/>
            <person name="Barbe V."/>
            <person name="Barakat M."/>
            <person name="Talla E."/>
            <person name="Bonnefoy V."/>
            <person name="Krin E."/>
            <person name="Arsene-Ploetze F."/>
            <person name="Carapito C."/>
            <person name="Chandler M."/>
            <person name="Cournoyer B."/>
            <person name="Cruveiller S."/>
            <person name="Dossat C."/>
            <person name="Duval S."/>
            <person name="Heymann M."/>
            <person name="Leize E."/>
            <person name="Lieutaud A."/>
            <person name="Lievremont D."/>
            <person name="Makita Y."/>
            <person name="Mangenot S."/>
            <person name="Nitschke W."/>
            <person name="Ortet P."/>
            <person name="Perdrial N."/>
            <person name="Schoepp B."/>
            <person name="Siguier N."/>
            <person name="Simeonova D.D."/>
            <person name="Rouy Z."/>
            <person name="Segurens B."/>
            <person name="Turlin E."/>
            <person name="Vallenet D."/>
            <person name="Van Dorsselaer A."/>
            <person name="Weiss S."/>
            <person name="Weissenbach J."/>
            <person name="Lett M.C."/>
            <person name="Danchin A."/>
            <person name="Bertin P.N."/>
        </authorList>
    </citation>
    <scope>NUCLEOTIDE SEQUENCE [LARGE SCALE GENOMIC DNA]</scope>
    <source>
        <strain evidence="9">ULPAs1</strain>
    </source>
</reference>
<dbReference type="PANTHER" id="PTHR43531">
    <property type="entry name" value="PROTEIN ICFG"/>
    <property type="match status" value="1"/>
</dbReference>
<keyword evidence="6" id="KW-0812">Transmembrane</keyword>
<feature type="transmembrane region" description="Helical" evidence="6">
    <location>
        <begin position="12"/>
        <end position="31"/>
    </location>
</feature>
<dbReference type="HOGENOM" id="CLU_000445_107_16_4"/>
<dbReference type="SMART" id="SM00283">
    <property type="entry name" value="MA"/>
    <property type="match status" value="1"/>
</dbReference>
<comment type="similarity">
    <text evidence="3">Belongs to the methyl-accepting chemotaxis (MCP) protein family.</text>
</comment>
<evidence type="ECO:0000313" key="9">
    <source>
        <dbReference type="Proteomes" id="UP000006697"/>
    </source>
</evidence>
<keyword evidence="5" id="KW-0175">Coiled coil</keyword>
<dbReference type="AlphaFoldDB" id="A4GA32"/>
<accession>A4GA32</accession>
<evidence type="ECO:0000256" key="4">
    <source>
        <dbReference type="PROSITE-ProRule" id="PRU00284"/>
    </source>
</evidence>
<organism evidence="8 9">
    <name type="scientific">Herminiimonas arsenicoxydans</name>
    <dbReference type="NCBI Taxonomy" id="204773"/>
    <lineage>
        <taxon>Bacteria</taxon>
        <taxon>Pseudomonadati</taxon>
        <taxon>Pseudomonadota</taxon>
        <taxon>Betaproteobacteria</taxon>
        <taxon>Burkholderiales</taxon>
        <taxon>Oxalobacteraceae</taxon>
        <taxon>Herminiimonas</taxon>
    </lineage>
</organism>
<proteinExistence type="inferred from homology"/>
<dbReference type="OrthoDB" id="8712992at2"/>
<evidence type="ECO:0000256" key="5">
    <source>
        <dbReference type="SAM" id="Coils"/>
    </source>
</evidence>
<dbReference type="GO" id="GO:0004888">
    <property type="term" value="F:transmembrane signaling receptor activity"/>
    <property type="evidence" value="ECO:0007669"/>
    <property type="project" value="InterPro"/>
</dbReference>
<feature type="coiled-coil region" evidence="5">
    <location>
        <begin position="474"/>
        <end position="501"/>
    </location>
</feature>
<dbReference type="PRINTS" id="PR00260">
    <property type="entry name" value="CHEMTRNSDUCR"/>
</dbReference>
<dbReference type="CDD" id="cd11386">
    <property type="entry name" value="MCP_signal"/>
    <property type="match status" value="1"/>
</dbReference>
<dbReference type="Proteomes" id="UP000006697">
    <property type="component" value="Chromosome"/>
</dbReference>
<keyword evidence="9" id="KW-1185">Reference proteome</keyword>
<comment type="subcellular location">
    <subcellularLocation>
        <location evidence="1">Membrane</location>
    </subcellularLocation>
</comment>
<evidence type="ECO:0000256" key="6">
    <source>
        <dbReference type="SAM" id="Phobius"/>
    </source>
</evidence>
<name>A4GA32_HERAR</name>
<dbReference type="GO" id="GO:0005886">
    <property type="term" value="C:plasma membrane"/>
    <property type="evidence" value="ECO:0007669"/>
    <property type="project" value="TreeGrafter"/>
</dbReference>
<dbReference type="Pfam" id="PF00015">
    <property type="entry name" value="MCPsignal"/>
    <property type="match status" value="1"/>
</dbReference>
<dbReference type="InterPro" id="IPR051310">
    <property type="entry name" value="MCP_chemotaxis"/>
</dbReference>
<dbReference type="EMBL" id="CU207211">
    <property type="protein sequence ID" value="CAL63369.1"/>
    <property type="molecule type" value="Genomic_DNA"/>
</dbReference>
<dbReference type="STRING" id="204773.HEAR3262"/>
<dbReference type="PROSITE" id="PS50111">
    <property type="entry name" value="CHEMOTAXIS_TRANSDUC_2"/>
    <property type="match status" value="1"/>
</dbReference>
<keyword evidence="2" id="KW-0488">Methylation</keyword>
<sequence length="573" mass="60903">MFKNMTVGTKLISSFLTLSVAGAIVAGIGIYNMGKINDKAGDIYNQELMGLSYIKDANIDLLFIGRARGNVLLSTTEEERTLNKENIKKYLASAKENLAKAQPLFVSDSAKALFAKYATVSQDYEKEMWRALALADKEPLQQRSAELTTSMAQTRLHANTLDNVLTELSKQKEVRAAQAHVETEQLYDSSRAFMVLLVILSAFSGILLGVLITRNLKGQLGGEPNYAAGVAARIAAGDLTVAIDLRSKDQTSMLFAMREMRDSLASIVSQVRSGTDTITTASGQIAAGNLDLSSRTEEQASALEETASSMEEITSTVKQNAENSQQASTLAVHASSTAIRGGAVVSQVVDTMGSITESSRKIVDIIGVIDGIAFQTNILALNAAVEAARAGEQGRGFAVVASEVRSLAQRSASAAKEIKQLIGDSVEKVDAGSKLVEQAGTTMKEIVGGIQRVADIMSDITAAGREQSAGIEQVNQAIAQMDEVTQQNAALVEEAAAASQSLQDQATHLSEIVSVFKLDNTQIQAAHAGKPAAARSQAKSLANTVRRTMANKAASQKIAFANQGSNSDDWSEF</sequence>
<dbReference type="KEGG" id="har:HEAR3262"/>
<dbReference type="eggNOG" id="COG0840">
    <property type="taxonomic scope" value="Bacteria"/>
</dbReference>
<feature type="domain" description="Methyl-accepting transducer" evidence="7">
    <location>
        <begin position="274"/>
        <end position="503"/>
    </location>
</feature>